<evidence type="ECO:0000256" key="2">
    <source>
        <dbReference type="SAM" id="MobiDB-lite"/>
    </source>
</evidence>
<feature type="compositionally biased region" description="Low complexity" evidence="2">
    <location>
        <begin position="868"/>
        <end position="896"/>
    </location>
</feature>
<feature type="region of interest" description="Disordered" evidence="2">
    <location>
        <begin position="419"/>
        <end position="460"/>
    </location>
</feature>
<evidence type="ECO:0000313" key="5">
    <source>
        <dbReference type="Proteomes" id="UP001642540"/>
    </source>
</evidence>
<feature type="compositionally biased region" description="Polar residues" evidence="2">
    <location>
        <begin position="438"/>
        <end position="458"/>
    </location>
</feature>
<dbReference type="InterPro" id="IPR011666">
    <property type="entry name" value="DUF1604"/>
</dbReference>
<evidence type="ECO:0000256" key="1">
    <source>
        <dbReference type="ARBA" id="ARBA00008600"/>
    </source>
</evidence>
<feature type="compositionally biased region" description="Basic residues" evidence="2">
    <location>
        <begin position="932"/>
        <end position="973"/>
    </location>
</feature>
<feature type="compositionally biased region" description="Basic and acidic residues" evidence="2">
    <location>
        <begin position="422"/>
        <end position="433"/>
    </location>
</feature>
<dbReference type="Proteomes" id="UP001642540">
    <property type="component" value="Unassembled WGS sequence"/>
</dbReference>
<protein>
    <recommendedName>
        <fullName evidence="3">G-patch domain-containing protein</fullName>
    </recommendedName>
</protein>
<feature type="region of interest" description="Disordered" evidence="2">
    <location>
        <begin position="747"/>
        <end position="1007"/>
    </location>
</feature>
<dbReference type="InterPro" id="IPR000467">
    <property type="entry name" value="G_patch_dom"/>
</dbReference>
<sequence length="1022" mass="114807">MGHSDDDDDCTQYGTALEPIEEDDVARKRPIAVSEQVAVDERGRRRFHGAFTGGFSAGYFNTVGSKEGWAPSSFKSSRSDRNNLKSQNVMDFMDDEDKGAFGIAPQVLRPTDEFTDKNEARGKKRPWQGQSEGPIPGVPVLEQIIQPVKETVGIKILIKMGWRPGKGVGAKIDKRERIKRAKTTSKVTPPDEEQEELEEIALNTTTGSTKTYGCVLPPEFNKGADESDDSLDDILEAETLLAPDDVRSLLCNPKQNTFGLGYKGLDRNTLTPATGHVDLFGSKLKFRVENKNMSISGQAFGVGAFEENDEDIYSKEDLSQYDFALETPEERRRKKAKEDQDKRRAKNKENCIEGFRIASSARLNRMHYSAPTLPPNFEPYHVVKKSRFETTDSNEEKQEVAAKGLNRHNLTISERQVLIEDDPNKMKDIRKNDVPATPMSSNDNDSINSVESDSLPNKSNEDIQRRIDRLKRFTQVLQAYGSKKPDESEKASFKPFMKNPEKQERYEKYITLAEAGFSECLKDLQPAEMTEWEREREKMEFDRASKLYKPMSSILSNRFTSAKSHDISHLEPEKELQQEKDPSDDPKVAAKMKLFGKLTHTVMEWHPDKLVCKRFNIPHPYPDSKFVGVKSDLLANRASTVGKNSNLHSGQIAVPVVKKSLFDNLDFSKPPPGLLPPESIQPPGLQKNSPDGSAEVDEVLVLSGSVSKPILEFHKEMAFSKSVNEDDEIITVEKPPLDLFKEIFADSSESEDEDMEVEPALGVNQKKENESQQFVSQLLDDGVRDDKSSDKMVRSNDRKSFPTEKESVNQKDGSKRGVFDRIDLDRLQAHTRNQNSEREYTKVFNKSTESDDDEDMDDIYGPRPPTSLPTSTLQPHSIASVSSSKRSTTTSASSTSMNYRSQSKPDDTTKEVSREEVIWVEKSALSDGSSKSHVKSKKHSSKSRRKSSKKEKRKTHKSKRHKHKKKGHKHKSSGKHDSTESSSEGDDGLPDSGASSNSSVTINDSLDNRALLAKLKQITRSN</sequence>
<reference evidence="4 5" key="1">
    <citation type="submission" date="2024-08" db="EMBL/GenBank/DDBJ databases">
        <authorList>
            <person name="Cucini C."/>
            <person name="Frati F."/>
        </authorList>
    </citation>
    <scope>NUCLEOTIDE SEQUENCE [LARGE SCALE GENOMIC DNA]</scope>
</reference>
<feature type="domain" description="G-patch" evidence="3">
    <location>
        <begin position="149"/>
        <end position="169"/>
    </location>
</feature>
<name>A0ABP1Q641_9HEXA</name>
<evidence type="ECO:0000313" key="4">
    <source>
        <dbReference type="EMBL" id="CAL8086869.1"/>
    </source>
</evidence>
<dbReference type="PANTHER" id="PTHR13384">
    <property type="entry name" value="G PATCH DOMAIN-CONTAINING PROTEIN 1"/>
    <property type="match status" value="1"/>
</dbReference>
<feature type="compositionally biased region" description="Basic and acidic residues" evidence="2">
    <location>
        <begin position="903"/>
        <end position="919"/>
    </location>
</feature>
<feature type="region of interest" description="Disordered" evidence="2">
    <location>
        <begin position="112"/>
        <end position="135"/>
    </location>
</feature>
<keyword evidence="5" id="KW-1185">Reference proteome</keyword>
<dbReference type="EMBL" id="CAXLJM020000020">
    <property type="protein sequence ID" value="CAL8086869.1"/>
    <property type="molecule type" value="Genomic_DNA"/>
</dbReference>
<dbReference type="PANTHER" id="PTHR13384:SF19">
    <property type="entry name" value="G PATCH DOMAIN-CONTAINING PROTEIN 1"/>
    <property type="match status" value="1"/>
</dbReference>
<organism evidence="4 5">
    <name type="scientific">Orchesella dallaii</name>
    <dbReference type="NCBI Taxonomy" id="48710"/>
    <lineage>
        <taxon>Eukaryota</taxon>
        <taxon>Metazoa</taxon>
        <taxon>Ecdysozoa</taxon>
        <taxon>Arthropoda</taxon>
        <taxon>Hexapoda</taxon>
        <taxon>Collembola</taxon>
        <taxon>Entomobryomorpha</taxon>
        <taxon>Entomobryoidea</taxon>
        <taxon>Orchesellidae</taxon>
        <taxon>Orchesellinae</taxon>
        <taxon>Orchesella</taxon>
    </lineage>
</organism>
<evidence type="ECO:0000259" key="3">
    <source>
        <dbReference type="PROSITE" id="PS50174"/>
    </source>
</evidence>
<feature type="region of interest" description="Disordered" evidence="2">
    <location>
        <begin position="672"/>
        <end position="692"/>
    </location>
</feature>
<comment type="similarity">
    <text evidence="1">Belongs to the GPATCH1 family.</text>
</comment>
<feature type="region of interest" description="Disordered" evidence="2">
    <location>
        <begin position="1"/>
        <end position="21"/>
    </location>
</feature>
<comment type="caution">
    <text evidence="4">The sequence shown here is derived from an EMBL/GenBank/DDBJ whole genome shotgun (WGS) entry which is preliminary data.</text>
</comment>
<feature type="compositionally biased region" description="Basic and acidic residues" evidence="2">
    <location>
        <begin position="112"/>
        <end position="121"/>
    </location>
</feature>
<feature type="compositionally biased region" description="Acidic residues" evidence="2">
    <location>
        <begin position="1"/>
        <end position="10"/>
    </location>
</feature>
<dbReference type="Pfam" id="PF07713">
    <property type="entry name" value="DUF1604"/>
    <property type="match status" value="1"/>
</dbReference>
<dbReference type="Pfam" id="PF26093">
    <property type="entry name" value="HTH_TGH"/>
    <property type="match status" value="1"/>
</dbReference>
<proteinExistence type="inferred from homology"/>
<gene>
    <name evidence="4" type="ORF">ODALV1_LOCUS6569</name>
</gene>
<dbReference type="PROSITE" id="PS50174">
    <property type="entry name" value="G_PATCH"/>
    <property type="match status" value="1"/>
</dbReference>
<feature type="compositionally biased region" description="Polar residues" evidence="2">
    <location>
        <begin position="993"/>
        <end position="1005"/>
    </location>
</feature>
<feature type="region of interest" description="Disordered" evidence="2">
    <location>
        <begin position="564"/>
        <end position="586"/>
    </location>
</feature>
<accession>A0ABP1Q641</accession>
<feature type="compositionally biased region" description="Basic and acidic residues" evidence="2">
    <location>
        <begin position="781"/>
        <end position="828"/>
    </location>
</feature>
<feature type="compositionally biased region" description="Acidic residues" evidence="2">
    <location>
        <begin position="748"/>
        <end position="757"/>
    </location>
</feature>